<evidence type="ECO:0000256" key="1">
    <source>
        <dbReference type="HAMAP-Rule" id="MF_00167"/>
    </source>
</evidence>
<comment type="subunit">
    <text evidence="1">Homodimer; the beta-strands of each monomer intercalate to form a hydrophobic core, while the alpha-helices form wings that extend away from the core.</text>
</comment>
<reference evidence="3 4" key="1">
    <citation type="submission" date="2021-06" db="EMBL/GenBank/DDBJ databases">
        <title>Differences between aerobic and microaerobic xylene degrading microbial communities.</title>
        <authorList>
            <person name="Banerjee S."/>
            <person name="Tancsics A."/>
        </authorList>
    </citation>
    <scope>NUCLEOTIDE SEQUENCE [LARGE SCALE GENOMIC DNA]</scope>
    <source>
        <strain evidence="3 4">MAP12</strain>
    </source>
</reference>
<evidence type="ECO:0000256" key="2">
    <source>
        <dbReference type="SAM" id="MobiDB-lite"/>
    </source>
</evidence>
<feature type="region of interest" description="Disordered" evidence="2">
    <location>
        <begin position="77"/>
        <end position="98"/>
    </location>
</feature>
<dbReference type="InterPro" id="IPR003751">
    <property type="entry name" value="CsrA"/>
</dbReference>
<proteinExistence type="inferred from homology"/>
<keyword evidence="1" id="KW-0694">RNA-binding</keyword>
<keyword evidence="1" id="KW-0678">Repressor</keyword>
<keyword evidence="4" id="KW-1185">Reference proteome</keyword>
<dbReference type="EMBL" id="JAHRGL010000011">
    <property type="protein sequence ID" value="MBV2132022.1"/>
    <property type="molecule type" value="Genomic_DNA"/>
</dbReference>
<organism evidence="3 4">
    <name type="scientific">Geopseudomonas aromaticivorans</name>
    <dbReference type="NCBI Taxonomy" id="2849492"/>
    <lineage>
        <taxon>Bacteria</taxon>
        <taxon>Pseudomonadati</taxon>
        <taxon>Pseudomonadota</taxon>
        <taxon>Gammaproteobacteria</taxon>
        <taxon>Pseudomonadales</taxon>
        <taxon>Pseudomonadaceae</taxon>
        <taxon>Geopseudomonas</taxon>
    </lineage>
</organism>
<comment type="subcellular location">
    <subcellularLocation>
        <location evidence="1">Cytoplasm</location>
    </subcellularLocation>
</comment>
<dbReference type="Pfam" id="PF02599">
    <property type="entry name" value="CsrA"/>
    <property type="match status" value="1"/>
</dbReference>
<dbReference type="RefSeq" id="WP_217679935.1">
    <property type="nucleotide sequence ID" value="NZ_JAHRGL010000011.1"/>
</dbReference>
<feature type="compositionally biased region" description="Basic and acidic residues" evidence="2">
    <location>
        <begin position="84"/>
        <end position="98"/>
    </location>
</feature>
<keyword evidence="1" id="KW-0810">Translation regulation</keyword>
<keyword evidence="1" id="KW-0010">Activator</keyword>
<keyword evidence="1" id="KW-0963">Cytoplasm</keyword>
<comment type="caution">
    <text evidence="3">The sequence shown here is derived from an EMBL/GenBank/DDBJ whole genome shotgun (WGS) entry which is preliminary data.</text>
</comment>
<evidence type="ECO:0000313" key="4">
    <source>
        <dbReference type="Proteomes" id="UP000813068"/>
    </source>
</evidence>
<dbReference type="HAMAP" id="MF_00167">
    <property type="entry name" value="CsrA"/>
    <property type="match status" value="1"/>
</dbReference>
<name>A0ABS6MT92_9GAMM</name>
<comment type="function">
    <text evidence="1">A key translational regulator that binds mRNA to regulate translation initiation and/or mRNA stability. Mediates global changes in gene expression, shifting from rapid growth to stress survival by linking envelope stress, the stringent response and the catabolite repression systems. Usually binds in the 5'-UTR; binding at or near the Shine-Dalgarno sequence prevents ribosome-binding, repressing translation, binding elsewhere in the 5'-UTR can activate translation and/or stabilize the mRNA. Its function is antagonized by small RNA(s).</text>
</comment>
<dbReference type="Proteomes" id="UP000813068">
    <property type="component" value="Unassembled WGS sequence"/>
</dbReference>
<accession>A0ABS6MT92</accession>
<protein>
    <recommendedName>
        <fullName evidence="1">Translational regulator CsrA</fullName>
    </recommendedName>
    <alternativeName>
        <fullName evidence="1">Carbon storage regulator</fullName>
    </alternativeName>
</protein>
<evidence type="ECO:0000313" key="3">
    <source>
        <dbReference type="EMBL" id="MBV2132022.1"/>
    </source>
</evidence>
<gene>
    <name evidence="1" type="primary">csrA</name>
    <name evidence="3" type="ORF">KRX52_04315</name>
</gene>
<comment type="similarity">
    <text evidence="1">Belongs to the CsrA/RsmA family.</text>
</comment>
<sequence>MPLILGRKAGQKLIITLAPDADPLECLRALQADGIEITVKEINDHRTMVRLMIDAPRELRVLRDELVEHDDATTHLKQCGTGRIDGDNDDAPHEALCQ</sequence>